<dbReference type="SUPFAM" id="SSF144091">
    <property type="entry name" value="Rhomboid-like"/>
    <property type="match status" value="1"/>
</dbReference>
<dbReference type="Gene3D" id="1.20.1540.10">
    <property type="entry name" value="Rhomboid-like"/>
    <property type="match status" value="1"/>
</dbReference>
<keyword evidence="3 5" id="KW-1133">Transmembrane helix</keyword>
<reference evidence="7" key="1">
    <citation type="submission" date="2022-10" db="EMBL/GenBank/DDBJ databases">
        <title>Two novel species of Flavobacterium.</title>
        <authorList>
            <person name="Liu Q."/>
            <person name="Xin Y.-H."/>
        </authorList>
    </citation>
    <scope>NUCLEOTIDE SEQUENCE</scope>
    <source>
        <strain evidence="7">LS1R47</strain>
    </source>
</reference>
<feature type="domain" description="Peptidase S54 rhomboid" evidence="6">
    <location>
        <begin position="52"/>
        <end position="181"/>
    </location>
</feature>
<evidence type="ECO:0000313" key="8">
    <source>
        <dbReference type="Proteomes" id="UP001151133"/>
    </source>
</evidence>
<dbReference type="GO" id="GO:0016020">
    <property type="term" value="C:membrane"/>
    <property type="evidence" value="ECO:0007669"/>
    <property type="project" value="UniProtKB-SubCell"/>
</dbReference>
<feature type="transmembrane region" description="Helical" evidence="5">
    <location>
        <begin position="12"/>
        <end position="30"/>
    </location>
</feature>
<feature type="transmembrane region" description="Helical" evidence="5">
    <location>
        <begin position="163"/>
        <end position="181"/>
    </location>
</feature>
<keyword evidence="4 5" id="KW-0472">Membrane</keyword>
<evidence type="ECO:0000256" key="3">
    <source>
        <dbReference type="ARBA" id="ARBA00022989"/>
    </source>
</evidence>
<feature type="transmembrane region" description="Helical" evidence="5">
    <location>
        <begin position="66"/>
        <end position="84"/>
    </location>
</feature>
<accession>A0A9X2ZMQ9</accession>
<organism evidence="7 8">
    <name type="scientific">Flavobacterium frigoritolerans</name>
    <dbReference type="NCBI Taxonomy" id="2987686"/>
    <lineage>
        <taxon>Bacteria</taxon>
        <taxon>Pseudomonadati</taxon>
        <taxon>Bacteroidota</taxon>
        <taxon>Flavobacteriia</taxon>
        <taxon>Flavobacteriales</taxon>
        <taxon>Flavobacteriaceae</taxon>
        <taxon>Flavobacterium</taxon>
    </lineage>
</organism>
<dbReference type="InterPro" id="IPR050925">
    <property type="entry name" value="Rhomboid_protease_S54"/>
</dbReference>
<protein>
    <submittedName>
        <fullName evidence="7">Rhomboid family intramembrane serine protease</fullName>
    </submittedName>
</protein>
<dbReference type="PANTHER" id="PTHR43731">
    <property type="entry name" value="RHOMBOID PROTEASE"/>
    <property type="match status" value="1"/>
</dbReference>
<dbReference type="EMBL" id="JAOZEV010000002">
    <property type="protein sequence ID" value="MCV9931341.1"/>
    <property type="molecule type" value="Genomic_DNA"/>
</dbReference>
<feature type="transmembrane region" description="Helical" evidence="5">
    <location>
        <begin position="91"/>
        <end position="107"/>
    </location>
</feature>
<dbReference type="PANTHER" id="PTHR43731:SF9">
    <property type="entry name" value="SLR1461 PROTEIN"/>
    <property type="match status" value="1"/>
</dbReference>
<dbReference type="InterPro" id="IPR035952">
    <property type="entry name" value="Rhomboid-like_sf"/>
</dbReference>
<keyword evidence="7" id="KW-0378">Hydrolase</keyword>
<comment type="subcellular location">
    <subcellularLocation>
        <location evidence="1">Membrane</location>
        <topology evidence="1">Multi-pass membrane protein</topology>
    </subcellularLocation>
</comment>
<evidence type="ECO:0000313" key="7">
    <source>
        <dbReference type="EMBL" id="MCV9931341.1"/>
    </source>
</evidence>
<gene>
    <name evidence="7" type="ORF">OIU80_03525</name>
</gene>
<evidence type="ECO:0000256" key="4">
    <source>
        <dbReference type="ARBA" id="ARBA00023136"/>
    </source>
</evidence>
<sequence length="262" mass="30431">MVENHFKFTNSVIVLPLFSVLFLWIVYWLQIRYDFDFYENGIYPRTFSGLQGIIFSPFIHGDISHLYNNSIPLLVLLAALQFFYPKQTVPVIIYGILFSGLITWIIARPNYHIGASGLIYVLVSFIFFKGIQTQYYRLVALSLSVVLLYGGMIWYIFPEVDTSISWEGHLAGLITGFLMSLKYKTPEYQKPILYDWQHPDFNPEEDAFMKRFDKNGNFVNLPEPEEIILESESFFTSNTNVVYDFVANESSIKTKNESKPEL</sequence>
<dbReference type="Proteomes" id="UP001151133">
    <property type="component" value="Unassembled WGS sequence"/>
</dbReference>
<keyword evidence="8" id="KW-1185">Reference proteome</keyword>
<dbReference type="GO" id="GO:0004252">
    <property type="term" value="F:serine-type endopeptidase activity"/>
    <property type="evidence" value="ECO:0007669"/>
    <property type="project" value="InterPro"/>
</dbReference>
<dbReference type="AlphaFoldDB" id="A0A9X2ZMQ9"/>
<evidence type="ECO:0000259" key="6">
    <source>
        <dbReference type="Pfam" id="PF01694"/>
    </source>
</evidence>
<dbReference type="GO" id="GO:0006508">
    <property type="term" value="P:proteolysis"/>
    <property type="evidence" value="ECO:0007669"/>
    <property type="project" value="UniProtKB-KW"/>
</dbReference>
<evidence type="ECO:0000256" key="1">
    <source>
        <dbReference type="ARBA" id="ARBA00004141"/>
    </source>
</evidence>
<feature type="transmembrane region" description="Helical" evidence="5">
    <location>
        <begin position="113"/>
        <end position="131"/>
    </location>
</feature>
<keyword evidence="7" id="KW-0645">Protease</keyword>
<dbReference type="Pfam" id="PF01694">
    <property type="entry name" value="Rhomboid"/>
    <property type="match status" value="1"/>
</dbReference>
<evidence type="ECO:0000256" key="2">
    <source>
        <dbReference type="ARBA" id="ARBA00022692"/>
    </source>
</evidence>
<evidence type="ECO:0000256" key="5">
    <source>
        <dbReference type="SAM" id="Phobius"/>
    </source>
</evidence>
<feature type="transmembrane region" description="Helical" evidence="5">
    <location>
        <begin position="138"/>
        <end position="157"/>
    </location>
</feature>
<keyword evidence="2 5" id="KW-0812">Transmembrane</keyword>
<dbReference type="InterPro" id="IPR022764">
    <property type="entry name" value="Peptidase_S54_rhomboid_dom"/>
</dbReference>
<comment type="caution">
    <text evidence="7">The sequence shown here is derived from an EMBL/GenBank/DDBJ whole genome shotgun (WGS) entry which is preliminary data.</text>
</comment>
<name>A0A9X2ZMQ9_9FLAO</name>
<proteinExistence type="predicted"/>